<protein>
    <submittedName>
        <fullName evidence="4">Uncharacterized protein</fullName>
    </submittedName>
</protein>
<dbReference type="GO" id="GO:0005737">
    <property type="term" value="C:cytoplasm"/>
    <property type="evidence" value="ECO:0007669"/>
    <property type="project" value="TreeGrafter"/>
</dbReference>
<proteinExistence type="inferred from homology"/>
<dbReference type="PANTHER" id="PTHR44229">
    <property type="entry name" value="15-HYDROXYPROSTAGLANDIN DEHYDROGENASE [NAD(+)]"/>
    <property type="match status" value="1"/>
</dbReference>
<organism evidence="4 5">
    <name type="scientific">Peltaster fructicola</name>
    <dbReference type="NCBI Taxonomy" id="286661"/>
    <lineage>
        <taxon>Eukaryota</taxon>
        <taxon>Fungi</taxon>
        <taxon>Dikarya</taxon>
        <taxon>Ascomycota</taxon>
        <taxon>Pezizomycotina</taxon>
        <taxon>Dothideomycetes</taxon>
        <taxon>Dothideomycetes incertae sedis</taxon>
        <taxon>Peltaster</taxon>
    </lineage>
</organism>
<comment type="similarity">
    <text evidence="1 3">Belongs to the short-chain dehydrogenases/reductases (SDR) family.</text>
</comment>
<dbReference type="InterPro" id="IPR036291">
    <property type="entry name" value="NAD(P)-bd_dom_sf"/>
</dbReference>
<evidence type="ECO:0000256" key="3">
    <source>
        <dbReference type="RuleBase" id="RU000363"/>
    </source>
</evidence>
<reference evidence="4 5" key="1">
    <citation type="journal article" date="2016" name="Sci. Rep.">
        <title>Peltaster fructicola genome reveals evolution from an invasive phytopathogen to an ectophytic parasite.</title>
        <authorList>
            <person name="Xu C."/>
            <person name="Chen H."/>
            <person name="Gleason M.L."/>
            <person name="Xu J.R."/>
            <person name="Liu H."/>
            <person name="Zhang R."/>
            <person name="Sun G."/>
        </authorList>
    </citation>
    <scope>NUCLEOTIDE SEQUENCE [LARGE SCALE GENOMIC DNA]</scope>
    <source>
        <strain evidence="4 5">LNHT1506</strain>
    </source>
</reference>
<name>A0A6H0XY83_9PEZI</name>
<dbReference type="PANTHER" id="PTHR44229:SF4">
    <property type="entry name" value="15-HYDROXYPROSTAGLANDIN DEHYDROGENASE [NAD(+)]"/>
    <property type="match status" value="1"/>
</dbReference>
<keyword evidence="5" id="KW-1185">Reference proteome</keyword>
<evidence type="ECO:0000313" key="5">
    <source>
        <dbReference type="Proteomes" id="UP000503462"/>
    </source>
</evidence>
<evidence type="ECO:0000256" key="2">
    <source>
        <dbReference type="ARBA" id="ARBA00023002"/>
    </source>
</evidence>
<gene>
    <name evidence="4" type="ORF">AMS68_005096</name>
</gene>
<dbReference type="OrthoDB" id="37659at2759"/>
<dbReference type="AlphaFoldDB" id="A0A6H0XY83"/>
<dbReference type="PRINTS" id="PR00080">
    <property type="entry name" value="SDRFAMILY"/>
</dbReference>
<evidence type="ECO:0000256" key="1">
    <source>
        <dbReference type="ARBA" id="ARBA00006484"/>
    </source>
</evidence>
<dbReference type="GO" id="GO:0016616">
    <property type="term" value="F:oxidoreductase activity, acting on the CH-OH group of donors, NAD or NADP as acceptor"/>
    <property type="evidence" value="ECO:0007669"/>
    <property type="project" value="TreeGrafter"/>
</dbReference>
<evidence type="ECO:0000313" key="4">
    <source>
        <dbReference type="EMBL" id="QIW99578.1"/>
    </source>
</evidence>
<dbReference type="PRINTS" id="PR00081">
    <property type="entry name" value="GDHRDH"/>
</dbReference>
<dbReference type="EMBL" id="CP051141">
    <property type="protein sequence ID" value="QIW99578.1"/>
    <property type="molecule type" value="Genomic_DNA"/>
</dbReference>
<sequence>MASPKVFTIQRGLSTAQLLHALHDDNRVIILDRADKAQCKAPQSFVDSERVTFIQCDVTSWDSLRSAFALGIERFGELDNVYVNAGINEYGNQLFQDDLDQNGKLKKPDSRVLSIDLDAAISTIKLAIHHMRHRRDGRRGGNIVMTASLAGYLGSAGAPLYSAAKHGLIGLLRALKNDTAKLGIAISLVAPGITLTDLVAGRGEENHCRNGRCVCVKQEFPSTTRLKSLLLWSG</sequence>
<dbReference type="InterPro" id="IPR002347">
    <property type="entry name" value="SDR_fam"/>
</dbReference>
<accession>A0A6H0XY83</accession>
<dbReference type="Gene3D" id="3.40.50.720">
    <property type="entry name" value="NAD(P)-binding Rossmann-like Domain"/>
    <property type="match status" value="1"/>
</dbReference>
<dbReference type="Proteomes" id="UP000503462">
    <property type="component" value="Chromosome 3"/>
</dbReference>
<dbReference type="Pfam" id="PF00106">
    <property type="entry name" value="adh_short"/>
    <property type="match status" value="1"/>
</dbReference>
<dbReference type="SUPFAM" id="SSF51735">
    <property type="entry name" value="NAD(P)-binding Rossmann-fold domains"/>
    <property type="match status" value="1"/>
</dbReference>
<keyword evidence="2" id="KW-0560">Oxidoreductase</keyword>